<feature type="region of interest" description="Disordered" evidence="1">
    <location>
        <begin position="38"/>
        <end position="61"/>
    </location>
</feature>
<protein>
    <submittedName>
        <fullName evidence="2">Uncharacterized protein</fullName>
    </submittedName>
</protein>
<comment type="caution">
    <text evidence="2">The sequence shown here is derived from an EMBL/GenBank/DDBJ whole genome shotgun (WGS) entry which is preliminary data.</text>
</comment>
<evidence type="ECO:0000313" key="2">
    <source>
        <dbReference type="EMBL" id="TRY71953.1"/>
    </source>
</evidence>
<dbReference type="EMBL" id="VCGU01000008">
    <property type="protein sequence ID" value="TRY71953.1"/>
    <property type="molecule type" value="Genomic_DNA"/>
</dbReference>
<accession>A0A553P2P8</accession>
<keyword evidence="3" id="KW-1185">Reference proteome</keyword>
<name>A0A553P2P8_TIGCA</name>
<organism evidence="2 3">
    <name type="scientific">Tigriopus californicus</name>
    <name type="common">Marine copepod</name>
    <dbReference type="NCBI Taxonomy" id="6832"/>
    <lineage>
        <taxon>Eukaryota</taxon>
        <taxon>Metazoa</taxon>
        <taxon>Ecdysozoa</taxon>
        <taxon>Arthropoda</taxon>
        <taxon>Crustacea</taxon>
        <taxon>Multicrustacea</taxon>
        <taxon>Hexanauplia</taxon>
        <taxon>Copepoda</taxon>
        <taxon>Harpacticoida</taxon>
        <taxon>Harpacticidae</taxon>
        <taxon>Tigriopus</taxon>
    </lineage>
</organism>
<proteinExistence type="predicted"/>
<sequence>MGHEVWELFKIALSKKKFFNSGFNAVSIIAEGSVVDSSGPEIKVTGVSETTSSRPGPSVEI</sequence>
<reference evidence="2 3" key="1">
    <citation type="journal article" date="2018" name="Nat. Ecol. Evol.">
        <title>Genomic signatures of mitonuclear coevolution across populations of Tigriopus californicus.</title>
        <authorList>
            <person name="Barreto F.S."/>
            <person name="Watson E.T."/>
            <person name="Lima T.G."/>
            <person name="Willett C.S."/>
            <person name="Edmands S."/>
            <person name="Li W."/>
            <person name="Burton R.S."/>
        </authorList>
    </citation>
    <scope>NUCLEOTIDE SEQUENCE [LARGE SCALE GENOMIC DNA]</scope>
    <source>
        <strain evidence="2 3">San Diego</strain>
    </source>
</reference>
<evidence type="ECO:0000256" key="1">
    <source>
        <dbReference type="SAM" id="MobiDB-lite"/>
    </source>
</evidence>
<dbReference type="Proteomes" id="UP000318571">
    <property type="component" value="Chromosome 7"/>
</dbReference>
<evidence type="ECO:0000313" key="3">
    <source>
        <dbReference type="Proteomes" id="UP000318571"/>
    </source>
</evidence>
<gene>
    <name evidence="2" type="ORF">TCAL_17144</name>
</gene>
<dbReference type="AlphaFoldDB" id="A0A553P2P8"/>